<dbReference type="RefSeq" id="WP_096177944.1">
    <property type="nucleotide sequence ID" value="NZ_JABUYC010000006.1"/>
</dbReference>
<feature type="region of interest" description="Disordered" evidence="1">
    <location>
        <begin position="1"/>
        <end position="21"/>
    </location>
</feature>
<evidence type="ECO:0000313" key="3">
    <source>
        <dbReference type="EMBL" id="PCC42980.1"/>
    </source>
</evidence>
<organism evidence="3 4">
    <name type="scientific">Brevibacterium aurantiacum</name>
    <dbReference type="NCBI Taxonomy" id="273384"/>
    <lineage>
        <taxon>Bacteria</taxon>
        <taxon>Bacillati</taxon>
        <taxon>Actinomycetota</taxon>
        <taxon>Actinomycetes</taxon>
        <taxon>Micrococcales</taxon>
        <taxon>Brevibacteriaceae</taxon>
        <taxon>Brevibacterium</taxon>
    </lineage>
</organism>
<sequence>MNTASTNSNNPHPRSTSEEPRAQRTWIAVLAAAIAGVLLLLITPFPRGFQGETTGDAALVSQVENALDSGH</sequence>
<dbReference type="AlphaFoldDB" id="A0A2A3YUF8"/>
<keyword evidence="2" id="KW-1133">Transmembrane helix</keyword>
<accession>A0A2A3YUF8</accession>
<reference evidence="3 4" key="1">
    <citation type="journal article" date="2017" name="Elife">
        <title>Extensive horizontal gene transfer in cheese-associated bacteria.</title>
        <authorList>
            <person name="Bonham K.S."/>
            <person name="Wolfe B.E."/>
            <person name="Dutton R.J."/>
        </authorList>
    </citation>
    <scope>NUCLEOTIDE SEQUENCE [LARGE SCALE GENOMIC DNA]</scope>
    <source>
        <strain evidence="3 4">962_8</strain>
    </source>
</reference>
<evidence type="ECO:0000313" key="4">
    <source>
        <dbReference type="Proteomes" id="UP000218620"/>
    </source>
</evidence>
<comment type="caution">
    <text evidence="3">The sequence shown here is derived from an EMBL/GenBank/DDBJ whole genome shotgun (WGS) entry which is preliminary data.</text>
</comment>
<dbReference type="Proteomes" id="UP000218620">
    <property type="component" value="Unassembled WGS sequence"/>
</dbReference>
<feature type="compositionally biased region" description="Polar residues" evidence="1">
    <location>
        <begin position="1"/>
        <end position="14"/>
    </location>
</feature>
<name>A0A2A3YUF8_BREAU</name>
<feature type="transmembrane region" description="Helical" evidence="2">
    <location>
        <begin position="25"/>
        <end position="42"/>
    </location>
</feature>
<keyword evidence="2" id="KW-0812">Transmembrane</keyword>
<keyword evidence="2" id="KW-0472">Membrane</keyword>
<proteinExistence type="predicted"/>
<evidence type="ECO:0000256" key="2">
    <source>
        <dbReference type="SAM" id="Phobius"/>
    </source>
</evidence>
<gene>
    <name evidence="3" type="ORF">CIK65_08825</name>
</gene>
<protein>
    <submittedName>
        <fullName evidence="3">Uncharacterized protein</fullName>
    </submittedName>
</protein>
<dbReference type="EMBL" id="NRGQ01000009">
    <property type="protein sequence ID" value="PCC42980.1"/>
    <property type="molecule type" value="Genomic_DNA"/>
</dbReference>
<evidence type="ECO:0000256" key="1">
    <source>
        <dbReference type="SAM" id="MobiDB-lite"/>
    </source>
</evidence>